<gene>
    <name evidence="7" type="ORF">TrRE_jg3175</name>
</gene>
<dbReference type="EMBL" id="BRXZ01000817">
    <property type="protein sequence ID" value="GMH54766.1"/>
    <property type="molecule type" value="Genomic_DNA"/>
</dbReference>
<evidence type="ECO:0000256" key="5">
    <source>
        <dbReference type="ARBA" id="ARBA00023136"/>
    </source>
</evidence>
<proteinExistence type="inferred from homology"/>
<feature type="transmembrane region" description="Helical" evidence="6">
    <location>
        <begin position="354"/>
        <end position="384"/>
    </location>
</feature>
<dbReference type="Pfam" id="PF04515">
    <property type="entry name" value="Choline_transpo"/>
    <property type="match status" value="1"/>
</dbReference>
<dbReference type="InterPro" id="IPR007603">
    <property type="entry name" value="Choline_transptr-like"/>
</dbReference>
<feature type="transmembrane region" description="Helical" evidence="6">
    <location>
        <begin position="166"/>
        <end position="190"/>
    </location>
</feature>
<dbReference type="GO" id="GO:0022857">
    <property type="term" value="F:transmembrane transporter activity"/>
    <property type="evidence" value="ECO:0007669"/>
    <property type="project" value="UniProtKB-UniRule"/>
</dbReference>
<evidence type="ECO:0000313" key="7">
    <source>
        <dbReference type="EMBL" id="GMH54766.1"/>
    </source>
</evidence>
<feature type="transmembrane region" description="Helical" evidence="6">
    <location>
        <begin position="21"/>
        <end position="43"/>
    </location>
</feature>
<evidence type="ECO:0000256" key="4">
    <source>
        <dbReference type="ARBA" id="ARBA00022989"/>
    </source>
</evidence>
<sequence length="499" mass="55748">MSDKDSKIAPRVNHKNRKYTDVPCAILFLAAIGLFFGIGFAFVGSKNVDLLETLSTFEYKMNDALREDAEACCAELDQDGRDLIIEHSCMALQKNPSMFGGLLGIKAIYCLQAFCFVTFVSNSAEVMEVAKQSGVTTTDWDTGNTVMGATTCVLQNASWVGSARSILMFCWLWSIMFYAQARLGVIASVIGSWHFHPEDMPTMLSAVSNVFTKSLGTVSFSALLLAIIERIKKSLKFRWYHHCGPQFAVTVPFHCLAIVILWCLETCMKMLTKFTLILHIFTGDNFFGSAKKCWGLLTRHFENAFVTEVTSRAVLTLGAYVFSIALSFSAWAWIDTEFGWHSLSTASDEGGSLIRFFGWFFMMLFNLWYPTLGIFFMIMIDMILTRWGVGGQEYWVAPFAAIFVGVIAMLFFTYMAGVILDTIDVCFVCWAVDKDNNVDLSESEFNALVMELPDVKREPNLSPNTGLNSSLLTIDQMAQQQASAPPIAQGYPVQMENKV</sequence>
<evidence type="ECO:0000256" key="1">
    <source>
        <dbReference type="ARBA" id="ARBA00004141"/>
    </source>
</evidence>
<evidence type="ECO:0000256" key="3">
    <source>
        <dbReference type="ARBA" id="ARBA00022692"/>
    </source>
</evidence>
<reference evidence="7" key="1">
    <citation type="submission" date="2022-07" db="EMBL/GenBank/DDBJ databases">
        <title>Genome analysis of Parmales, a sister group of diatoms, reveals the evolutionary specialization of diatoms from phago-mixotrophs to photoautotrophs.</title>
        <authorList>
            <person name="Ban H."/>
            <person name="Sato S."/>
            <person name="Yoshikawa S."/>
            <person name="Kazumasa Y."/>
            <person name="Nakamura Y."/>
            <person name="Ichinomiya M."/>
            <person name="Saitoh K."/>
            <person name="Sato N."/>
            <person name="Blanc-Mathieu R."/>
            <person name="Endo H."/>
            <person name="Kuwata A."/>
            <person name="Ogata H."/>
        </authorList>
    </citation>
    <scope>NUCLEOTIDE SEQUENCE</scope>
</reference>
<comment type="caution">
    <text evidence="7">The sequence shown here is derived from an EMBL/GenBank/DDBJ whole genome shotgun (WGS) entry which is preliminary data.</text>
</comment>
<dbReference type="PANTHER" id="PTHR12385">
    <property type="entry name" value="CHOLINE TRANSPORTER-LIKE (SLC FAMILY 44)"/>
    <property type="match status" value="1"/>
</dbReference>
<accession>A0A9W6ZM46</accession>
<keyword evidence="4 6" id="KW-1133">Transmembrane helix</keyword>
<evidence type="ECO:0000313" key="8">
    <source>
        <dbReference type="Proteomes" id="UP001165082"/>
    </source>
</evidence>
<dbReference type="Proteomes" id="UP001165082">
    <property type="component" value="Unassembled WGS sequence"/>
</dbReference>
<dbReference type="GO" id="GO:0005886">
    <property type="term" value="C:plasma membrane"/>
    <property type="evidence" value="ECO:0007669"/>
    <property type="project" value="UniProtKB-SubCell"/>
</dbReference>
<evidence type="ECO:0000256" key="2">
    <source>
        <dbReference type="ARBA" id="ARBA00007168"/>
    </source>
</evidence>
<dbReference type="PANTHER" id="PTHR12385:SF98">
    <property type="entry name" value="CHOLINE TRANSPORTER-LIKE PROTEIN"/>
    <property type="match status" value="1"/>
</dbReference>
<name>A0A9W6ZM46_9STRA</name>
<comment type="similarity">
    <text evidence="2 6">Belongs to the CTL (choline transporter-like) family.</text>
</comment>
<comment type="subcellular location">
    <subcellularLocation>
        <location evidence="6">Cell membrane</location>
        <topology evidence="6">Multi-pass membrane protein</topology>
    </subcellularLocation>
    <subcellularLocation>
        <location evidence="1">Membrane</location>
        <topology evidence="1">Multi-pass membrane protein</topology>
    </subcellularLocation>
</comment>
<keyword evidence="8" id="KW-1185">Reference proteome</keyword>
<evidence type="ECO:0000256" key="6">
    <source>
        <dbReference type="RuleBase" id="RU368066"/>
    </source>
</evidence>
<comment type="function">
    <text evidence="6">Choline transporter.</text>
</comment>
<dbReference type="AlphaFoldDB" id="A0A9W6ZM46"/>
<keyword evidence="5 6" id="KW-0472">Membrane</keyword>
<protein>
    <recommendedName>
        <fullName evidence="6">Choline transporter-like protein</fullName>
    </recommendedName>
</protein>
<organism evidence="7 8">
    <name type="scientific">Triparma retinervis</name>
    <dbReference type="NCBI Taxonomy" id="2557542"/>
    <lineage>
        <taxon>Eukaryota</taxon>
        <taxon>Sar</taxon>
        <taxon>Stramenopiles</taxon>
        <taxon>Ochrophyta</taxon>
        <taxon>Bolidophyceae</taxon>
        <taxon>Parmales</taxon>
        <taxon>Triparmaceae</taxon>
        <taxon>Triparma</taxon>
    </lineage>
</organism>
<feature type="transmembrane region" description="Helical" evidence="6">
    <location>
        <begin position="313"/>
        <end position="334"/>
    </location>
</feature>
<keyword evidence="3 6" id="KW-0812">Transmembrane</keyword>
<feature type="transmembrane region" description="Helical" evidence="6">
    <location>
        <begin position="210"/>
        <end position="228"/>
    </location>
</feature>
<feature type="transmembrane region" description="Helical" evidence="6">
    <location>
        <begin position="396"/>
        <end position="420"/>
    </location>
</feature>
<dbReference type="OrthoDB" id="431402at2759"/>
<feature type="transmembrane region" description="Helical" evidence="6">
    <location>
        <begin position="98"/>
        <end position="121"/>
    </location>
</feature>